<dbReference type="InterPro" id="IPR036097">
    <property type="entry name" value="HisK_dim/P_sf"/>
</dbReference>
<keyword evidence="5" id="KW-0902">Two-component regulatory system</keyword>
<evidence type="ECO:0000256" key="5">
    <source>
        <dbReference type="ARBA" id="ARBA00023012"/>
    </source>
</evidence>
<dbReference type="PANTHER" id="PTHR43065">
    <property type="entry name" value="SENSOR HISTIDINE KINASE"/>
    <property type="match status" value="1"/>
</dbReference>
<dbReference type="AlphaFoldDB" id="A0A2T1EGS9"/>
<dbReference type="Gene3D" id="1.10.287.130">
    <property type="match status" value="1"/>
</dbReference>
<dbReference type="SUPFAM" id="SSF47384">
    <property type="entry name" value="Homodimeric domain of signal transducing histidine kinase"/>
    <property type="match status" value="1"/>
</dbReference>
<dbReference type="InterPro" id="IPR005467">
    <property type="entry name" value="His_kinase_dom"/>
</dbReference>
<dbReference type="Gene3D" id="3.30.565.10">
    <property type="entry name" value="Histidine kinase-like ATPase, C-terminal domain"/>
    <property type="match status" value="1"/>
</dbReference>
<dbReference type="SUPFAM" id="SSF55874">
    <property type="entry name" value="ATPase domain of HSP90 chaperone/DNA topoisomerase II/histidine kinase"/>
    <property type="match status" value="1"/>
</dbReference>
<proteinExistence type="predicted"/>
<dbReference type="InterPro" id="IPR003661">
    <property type="entry name" value="HisK_dim/P_dom"/>
</dbReference>
<keyword evidence="4 7" id="KW-0418">Kinase</keyword>
<dbReference type="CDD" id="cd00082">
    <property type="entry name" value="HisKA"/>
    <property type="match status" value="1"/>
</dbReference>
<dbReference type="Pfam" id="PF02518">
    <property type="entry name" value="HATPase_c"/>
    <property type="match status" value="1"/>
</dbReference>
<feature type="domain" description="Histidine kinase" evidence="6">
    <location>
        <begin position="20"/>
        <end position="223"/>
    </location>
</feature>
<dbReference type="Proteomes" id="UP000239576">
    <property type="component" value="Unassembled WGS sequence"/>
</dbReference>
<dbReference type="SMART" id="SM00387">
    <property type="entry name" value="HATPase_c"/>
    <property type="match status" value="1"/>
</dbReference>
<comment type="caution">
    <text evidence="7">The sequence shown here is derived from an EMBL/GenBank/DDBJ whole genome shotgun (WGS) entry which is preliminary data.</text>
</comment>
<evidence type="ECO:0000256" key="4">
    <source>
        <dbReference type="ARBA" id="ARBA00022777"/>
    </source>
</evidence>
<dbReference type="EMBL" id="PVWK01000031">
    <property type="protein sequence ID" value="PSB31901.1"/>
    <property type="molecule type" value="Genomic_DNA"/>
</dbReference>
<reference evidence="8" key="1">
    <citation type="submission" date="2018-02" db="EMBL/GenBank/DDBJ databases">
        <authorList>
            <person name="Moore K."/>
            <person name="Momper L."/>
        </authorList>
    </citation>
    <scope>NUCLEOTIDE SEQUENCE [LARGE SCALE GENOMIC DNA]</scope>
    <source>
        <strain evidence="8">ULC18</strain>
    </source>
</reference>
<dbReference type="GO" id="GO:0000155">
    <property type="term" value="F:phosphorelay sensor kinase activity"/>
    <property type="evidence" value="ECO:0007669"/>
    <property type="project" value="InterPro"/>
</dbReference>
<dbReference type="InterPro" id="IPR003594">
    <property type="entry name" value="HATPase_dom"/>
</dbReference>
<organism evidence="7 8">
    <name type="scientific">Stenomitos frigidus ULC18</name>
    <dbReference type="NCBI Taxonomy" id="2107698"/>
    <lineage>
        <taxon>Bacteria</taxon>
        <taxon>Bacillati</taxon>
        <taxon>Cyanobacteriota</taxon>
        <taxon>Cyanophyceae</taxon>
        <taxon>Leptolyngbyales</taxon>
        <taxon>Leptolyngbyaceae</taxon>
        <taxon>Stenomitos</taxon>
    </lineage>
</organism>
<dbReference type="PROSITE" id="PS50109">
    <property type="entry name" value="HIS_KIN"/>
    <property type="match status" value="1"/>
</dbReference>
<dbReference type="EC" id="2.7.13.3" evidence="2"/>
<dbReference type="PRINTS" id="PR00344">
    <property type="entry name" value="BCTRLSENSOR"/>
</dbReference>
<keyword evidence="4 7" id="KW-0808">Transferase</keyword>
<gene>
    <name evidence="7" type="ORF">C7B82_06720</name>
</gene>
<dbReference type="RefSeq" id="WP_106255533.1">
    <property type="nucleotide sequence ID" value="NZ_CAWNSW010000125.1"/>
</dbReference>
<reference evidence="7 8" key="2">
    <citation type="submission" date="2018-03" db="EMBL/GenBank/DDBJ databases">
        <title>The ancient ancestry and fast evolution of plastids.</title>
        <authorList>
            <person name="Moore K.R."/>
            <person name="Magnabosco C."/>
            <person name="Momper L."/>
            <person name="Gold D.A."/>
            <person name="Bosak T."/>
            <person name="Fournier G.P."/>
        </authorList>
    </citation>
    <scope>NUCLEOTIDE SEQUENCE [LARGE SCALE GENOMIC DNA]</scope>
    <source>
        <strain evidence="7 8">ULC18</strain>
    </source>
</reference>
<dbReference type="InterPro" id="IPR036890">
    <property type="entry name" value="HATPase_C_sf"/>
</dbReference>
<protein>
    <recommendedName>
        <fullName evidence="2">histidine kinase</fullName>
        <ecNumber evidence="2">2.7.13.3</ecNumber>
    </recommendedName>
</protein>
<name>A0A2T1EGS9_9CYAN</name>
<sequence length="277" mass="30647">MQDQLVEAEKMAALGNLVAGVAHEINTPVGTSITLASTLMDETQQFADAVESGALRRSTLSNYLDIARESATLILSNLTRAGELVQSFKQVAVDQSSLGQRTFAVKPYLEEVVVSLSPQFKQALHRMRIEGDETVMIHSYPGALAQVVTNLVNNSLIHAYQPGEQGQLGFNVVQQNEQVTIFYYDRGRGIPELVLGKIFEPFFTTAREKGGTGLGLHITYNLVTQNRQIRIILRTGHPGEAPEEAVILNYDINDYKLKVELTRQRLLTTTIAALRSY</sequence>
<accession>A0A2T1EGS9</accession>
<evidence type="ECO:0000256" key="1">
    <source>
        <dbReference type="ARBA" id="ARBA00000085"/>
    </source>
</evidence>
<evidence type="ECO:0000256" key="2">
    <source>
        <dbReference type="ARBA" id="ARBA00012438"/>
    </source>
</evidence>
<evidence type="ECO:0000313" key="7">
    <source>
        <dbReference type="EMBL" id="PSB31901.1"/>
    </source>
</evidence>
<keyword evidence="8" id="KW-1185">Reference proteome</keyword>
<comment type="catalytic activity">
    <reaction evidence="1">
        <text>ATP + protein L-histidine = ADP + protein N-phospho-L-histidine.</text>
        <dbReference type="EC" id="2.7.13.3"/>
    </reaction>
</comment>
<keyword evidence="3" id="KW-0597">Phosphoprotein</keyword>
<evidence type="ECO:0000313" key="8">
    <source>
        <dbReference type="Proteomes" id="UP000239576"/>
    </source>
</evidence>
<dbReference type="InterPro" id="IPR004358">
    <property type="entry name" value="Sig_transdc_His_kin-like_C"/>
</dbReference>
<dbReference type="SMART" id="SM00388">
    <property type="entry name" value="HisKA"/>
    <property type="match status" value="1"/>
</dbReference>
<dbReference type="OrthoDB" id="9773246at2"/>
<evidence type="ECO:0000256" key="3">
    <source>
        <dbReference type="ARBA" id="ARBA00022553"/>
    </source>
</evidence>
<evidence type="ECO:0000259" key="6">
    <source>
        <dbReference type="PROSITE" id="PS50109"/>
    </source>
</evidence>